<dbReference type="SUPFAM" id="SSF56112">
    <property type="entry name" value="Protein kinase-like (PK-like)"/>
    <property type="match status" value="1"/>
</dbReference>
<dbReference type="AlphaFoldDB" id="A0A841JZK2"/>
<evidence type="ECO:0008006" key="3">
    <source>
        <dbReference type="Google" id="ProtNLM"/>
    </source>
</evidence>
<name>A0A841JZK2_9BACT</name>
<protein>
    <recommendedName>
        <fullName evidence="3">Aminoglycoside phosphotransferase domain-containing protein</fullName>
    </recommendedName>
</protein>
<evidence type="ECO:0000313" key="1">
    <source>
        <dbReference type="EMBL" id="MBB6144391.1"/>
    </source>
</evidence>
<dbReference type="RefSeq" id="WP_050058980.1">
    <property type="nucleotide sequence ID" value="NZ_JACHEK010000004.1"/>
</dbReference>
<dbReference type="OrthoDB" id="110894at2"/>
<dbReference type="Proteomes" id="UP000538666">
    <property type="component" value="Unassembled WGS sequence"/>
</dbReference>
<dbReference type="InterPro" id="IPR011009">
    <property type="entry name" value="Kinase-like_dom_sf"/>
</dbReference>
<proteinExistence type="predicted"/>
<accession>A0A841JZK2</accession>
<evidence type="ECO:0000313" key="2">
    <source>
        <dbReference type="Proteomes" id="UP000538666"/>
    </source>
</evidence>
<sequence>MTSGQPNEDHAAYRLLLVVPRLNLALLEEGKGRPRLPHIDIPRYTRTAEQITEAVYEIWALRTVVIDWLHGHDEPPYCAVLEILNPWPSPCGELRPVPIAQISEEVLPSDVLATVNAMLDGNCESRGPFSRFGWIKKAEQWVRDCAEDQALNFTDVRQFNASGAFALVRFGSRSSISAYWLKAVGEPNAHEFVTTSYLVDQCPEYLPKIIGMRGDWNAWIMEEFGSSLHSSDSLVDFEMAAIRLAHLQKKLVGRTHDLLASRFIDHRLSALISHIDELIDFLEEAMRTQTSTRVPVLSRGRLREIGRLLHESCGAMDTLAIPDSVMHSDISPGSILGDGIGCVFTDWCEAYVGNPFVTLEQLCVHTARKTNDPTLWRASLTSAYCSCWRDVLTEEQIGRALEYAPLISVLSYLHGRGDWLHSTRRQEAEFQSYARSLARHMDRLAASNGQTGVEWQSV</sequence>
<reference evidence="1 2" key="1">
    <citation type="submission" date="2020-08" db="EMBL/GenBank/DDBJ databases">
        <title>Genomic Encyclopedia of Type Strains, Phase IV (KMG-IV): sequencing the most valuable type-strain genomes for metagenomic binning, comparative biology and taxonomic classification.</title>
        <authorList>
            <person name="Goeker M."/>
        </authorList>
    </citation>
    <scope>NUCLEOTIDE SEQUENCE [LARGE SCALE GENOMIC DNA]</scope>
    <source>
        <strain evidence="1 2">DSM 103733</strain>
    </source>
</reference>
<dbReference type="EMBL" id="JACHEK010000004">
    <property type="protein sequence ID" value="MBB6144391.1"/>
    <property type="molecule type" value="Genomic_DNA"/>
</dbReference>
<organism evidence="1 2">
    <name type="scientific">Silvibacterium bohemicum</name>
    <dbReference type="NCBI Taxonomy" id="1577686"/>
    <lineage>
        <taxon>Bacteria</taxon>
        <taxon>Pseudomonadati</taxon>
        <taxon>Acidobacteriota</taxon>
        <taxon>Terriglobia</taxon>
        <taxon>Terriglobales</taxon>
        <taxon>Acidobacteriaceae</taxon>
        <taxon>Silvibacterium</taxon>
    </lineage>
</organism>
<gene>
    <name evidence="1" type="ORF">HNQ77_002343</name>
</gene>
<comment type="caution">
    <text evidence="1">The sequence shown here is derived from an EMBL/GenBank/DDBJ whole genome shotgun (WGS) entry which is preliminary data.</text>
</comment>
<keyword evidence="2" id="KW-1185">Reference proteome</keyword>